<dbReference type="OrthoDB" id="2863311at2"/>
<reference evidence="1 2" key="1">
    <citation type="journal article" date="2015" name="Genome Announc.">
        <title>Expanding the biotechnology potential of lactobacilli through comparative genomics of 213 strains and associated genera.</title>
        <authorList>
            <person name="Sun Z."/>
            <person name="Harris H.M."/>
            <person name="McCann A."/>
            <person name="Guo C."/>
            <person name="Argimon S."/>
            <person name="Zhang W."/>
            <person name="Yang X."/>
            <person name="Jeffery I.B."/>
            <person name="Cooney J.C."/>
            <person name="Kagawa T.F."/>
            <person name="Liu W."/>
            <person name="Song Y."/>
            <person name="Salvetti E."/>
            <person name="Wrobel A."/>
            <person name="Rasinkangas P."/>
            <person name="Parkhill J."/>
            <person name="Rea M.C."/>
            <person name="O'Sullivan O."/>
            <person name="Ritari J."/>
            <person name="Douillard F.P."/>
            <person name="Paul Ross R."/>
            <person name="Yang R."/>
            <person name="Briner A.E."/>
            <person name="Felis G.E."/>
            <person name="de Vos W.M."/>
            <person name="Barrangou R."/>
            <person name="Klaenhammer T.R."/>
            <person name="Caufield P.W."/>
            <person name="Cui Y."/>
            <person name="Zhang H."/>
            <person name="O'Toole P.W."/>
        </authorList>
    </citation>
    <scope>NUCLEOTIDE SEQUENCE [LARGE SCALE GENOMIC DNA]</scope>
    <source>
        <strain evidence="1 2">DSM 20253</strain>
    </source>
</reference>
<proteinExistence type="predicted"/>
<dbReference type="AlphaFoldDB" id="A0A0R2D6A3"/>
<gene>
    <name evidence="1" type="ORF">FC24_GL000996</name>
</gene>
<name>A0A0R2D6A3_9LACO</name>
<dbReference type="PATRIC" id="fig|1423796.3.peg.1017"/>
<protein>
    <submittedName>
        <fullName evidence="1">Major tail protein B</fullName>
    </submittedName>
</protein>
<evidence type="ECO:0000313" key="1">
    <source>
        <dbReference type="EMBL" id="KRM98762.1"/>
    </source>
</evidence>
<keyword evidence="2" id="KW-1185">Reference proteome</keyword>
<organism evidence="1 2">
    <name type="scientific">Loigolactobacillus rennini DSM 20253</name>
    <dbReference type="NCBI Taxonomy" id="1423796"/>
    <lineage>
        <taxon>Bacteria</taxon>
        <taxon>Bacillati</taxon>
        <taxon>Bacillota</taxon>
        <taxon>Bacilli</taxon>
        <taxon>Lactobacillales</taxon>
        <taxon>Lactobacillaceae</taxon>
        <taxon>Loigolactobacillus</taxon>
    </lineage>
</organism>
<dbReference type="STRING" id="1423796.FC24_GL000996"/>
<dbReference type="Proteomes" id="UP000051638">
    <property type="component" value="Unassembled WGS sequence"/>
</dbReference>
<dbReference type="EMBL" id="AYYI01000026">
    <property type="protein sequence ID" value="KRM98762.1"/>
    <property type="molecule type" value="Genomic_DNA"/>
</dbReference>
<comment type="caution">
    <text evidence="1">The sequence shown here is derived from an EMBL/GenBank/DDBJ whole genome shotgun (WGS) entry which is preliminary data.</text>
</comment>
<accession>A0A0R2D6A3</accession>
<dbReference type="RefSeq" id="WP_057873631.1">
    <property type="nucleotide sequence ID" value="NZ_AYYI01000026.1"/>
</dbReference>
<sequence>MVETQTTFDEYKVTSASIQWFDGKEYAPGVPLGCTGKLELETELKSVVKKCEGDEVRHVDIPTQITGTWTGHFPVENLRKVWGLSTDGLKQGVYAYGTSSRQGRGILTFEVLDLDEQVKMLRAFTNMQFSNGLTWELENGGEEIAEIEQEFIAMKDDNSKFYYEALESELEDSELKTSWLTKFTPELALADPAAEKAEADKALADQAKLSD</sequence>
<evidence type="ECO:0000313" key="2">
    <source>
        <dbReference type="Proteomes" id="UP000051638"/>
    </source>
</evidence>